<keyword evidence="2" id="KW-0805">Transcription regulation</keyword>
<dbReference type="GO" id="GO:0000976">
    <property type="term" value="F:transcription cis-regulatory region binding"/>
    <property type="evidence" value="ECO:0007669"/>
    <property type="project" value="TreeGrafter"/>
</dbReference>
<dbReference type="Pfam" id="PF03466">
    <property type="entry name" value="LysR_substrate"/>
    <property type="match status" value="1"/>
</dbReference>
<dbReference type="Gene3D" id="1.10.10.10">
    <property type="entry name" value="Winged helix-like DNA-binding domain superfamily/Winged helix DNA-binding domain"/>
    <property type="match status" value="1"/>
</dbReference>
<dbReference type="RefSeq" id="WP_127787449.1">
    <property type="nucleotide sequence ID" value="NZ_SACL01000003.1"/>
</dbReference>
<feature type="region of interest" description="Disordered" evidence="5">
    <location>
        <begin position="296"/>
        <end position="317"/>
    </location>
</feature>
<dbReference type="InterPro" id="IPR036390">
    <property type="entry name" value="WH_DNA-bd_sf"/>
</dbReference>
<keyword evidence="8" id="KW-1185">Reference proteome</keyword>
<evidence type="ECO:0000313" key="8">
    <source>
        <dbReference type="Proteomes" id="UP000282957"/>
    </source>
</evidence>
<evidence type="ECO:0000259" key="6">
    <source>
        <dbReference type="PROSITE" id="PS50931"/>
    </source>
</evidence>
<gene>
    <name evidence="7" type="ORF">EOD42_10360</name>
</gene>
<evidence type="ECO:0000256" key="3">
    <source>
        <dbReference type="ARBA" id="ARBA00023125"/>
    </source>
</evidence>
<reference evidence="7 8" key="1">
    <citation type="submission" date="2019-01" db="EMBL/GenBank/DDBJ databases">
        <authorList>
            <person name="Chen W.-M."/>
        </authorList>
    </citation>
    <scope>NUCLEOTIDE SEQUENCE [LARGE SCALE GENOMIC DNA]</scope>
    <source>
        <strain evidence="7 8">CCP-6</strain>
    </source>
</reference>
<comment type="similarity">
    <text evidence="1">Belongs to the LysR transcriptional regulatory family.</text>
</comment>
<protein>
    <submittedName>
        <fullName evidence="7">LysR family transcriptional regulator</fullName>
    </submittedName>
</protein>
<dbReference type="PANTHER" id="PTHR30126">
    <property type="entry name" value="HTH-TYPE TRANSCRIPTIONAL REGULATOR"/>
    <property type="match status" value="1"/>
</dbReference>
<dbReference type="Pfam" id="PF00126">
    <property type="entry name" value="HTH_1"/>
    <property type="match status" value="1"/>
</dbReference>
<evidence type="ECO:0000256" key="5">
    <source>
        <dbReference type="SAM" id="MobiDB-lite"/>
    </source>
</evidence>
<dbReference type="SUPFAM" id="SSF53850">
    <property type="entry name" value="Periplasmic binding protein-like II"/>
    <property type="match status" value="1"/>
</dbReference>
<dbReference type="AlphaFoldDB" id="A0A437MGL9"/>
<dbReference type="OrthoDB" id="196624at2"/>
<dbReference type="GO" id="GO:0003700">
    <property type="term" value="F:DNA-binding transcription factor activity"/>
    <property type="evidence" value="ECO:0007669"/>
    <property type="project" value="InterPro"/>
</dbReference>
<keyword evidence="4" id="KW-0804">Transcription</keyword>
<name>A0A437MGL9_9PROT</name>
<feature type="compositionally biased region" description="Pro residues" evidence="5">
    <location>
        <begin position="305"/>
        <end position="317"/>
    </location>
</feature>
<dbReference type="EMBL" id="SACL01000003">
    <property type="protein sequence ID" value="RVT96800.1"/>
    <property type="molecule type" value="Genomic_DNA"/>
</dbReference>
<feature type="domain" description="HTH lysR-type" evidence="6">
    <location>
        <begin position="7"/>
        <end position="65"/>
    </location>
</feature>
<dbReference type="Gene3D" id="3.40.190.290">
    <property type="match status" value="1"/>
</dbReference>
<keyword evidence="3" id="KW-0238">DNA-binding</keyword>
<dbReference type="InterPro" id="IPR036388">
    <property type="entry name" value="WH-like_DNA-bd_sf"/>
</dbReference>
<dbReference type="InterPro" id="IPR005119">
    <property type="entry name" value="LysR_subst-bd"/>
</dbReference>
<evidence type="ECO:0000256" key="1">
    <source>
        <dbReference type="ARBA" id="ARBA00009437"/>
    </source>
</evidence>
<dbReference type="PANTHER" id="PTHR30126:SF91">
    <property type="entry name" value="LYSR FAMILY TRANSCRIPTIONAL REGULATOR"/>
    <property type="match status" value="1"/>
</dbReference>
<accession>A0A437MGL9</accession>
<evidence type="ECO:0000256" key="2">
    <source>
        <dbReference type="ARBA" id="ARBA00023015"/>
    </source>
</evidence>
<evidence type="ECO:0000313" key="7">
    <source>
        <dbReference type="EMBL" id="RVT96800.1"/>
    </source>
</evidence>
<evidence type="ECO:0000256" key="4">
    <source>
        <dbReference type="ARBA" id="ARBA00023163"/>
    </source>
</evidence>
<proteinExistence type="inferred from homology"/>
<dbReference type="SUPFAM" id="SSF46785">
    <property type="entry name" value="Winged helix' DNA-binding domain"/>
    <property type="match status" value="1"/>
</dbReference>
<dbReference type="InterPro" id="IPR000847">
    <property type="entry name" value="LysR_HTH_N"/>
</dbReference>
<comment type="caution">
    <text evidence="7">The sequence shown here is derived from an EMBL/GenBank/DDBJ whole genome shotgun (WGS) entry which is preliminary data.</text>
</comment>
<dbReference type="CDD" id="cd05466">
    <property type="entry name" value="PBP2_LTTR_substrate"/>
    <property type="match status" value="1"/>
</dbReference>
<sequence>MSEPGTPTLDQLSIFLAVVEEGGFAAAARRLGRATSAITYAIDNLEAQLGLPLFDRVTTRRPALTQPGQAVLAEARAIARDVDMLRARVKGLTEGLEAEVSLVVTVVLPMEQLVGVLQGFQAAFPTVPLRLHMEALGAVPQLVLNRTATLGLAGPIHMQPPGLTSIAAGTVQMIPVAAPCHPLALGPNAPGAAASHTQLVLTDRSPLTEGHDFAVLAPRSWRLADLGAKHALLKAGLGWGGMPEPAVREDIAAGRLVRLDLPDWQAIPYGFQIIHRTDTPPGPAARWLIARFRGRDDPAARTGMPPAPPPPGPATGA</sequence>
<organism evidence="7 8">
    <name type="scientific">Rhodovarius crocodyli</name>
    <dbReference type="NCBI Taxonomy" id="1979269"/>
    <lineage>
        <taxon>Bacteria</taxon>
        <taxon>Pseudomonadati</taxon>
        <taxon>Pseudomonadota</taxon>
        <taxon>Alphaproteobacteria</taxon>
        <taxon>Acetobacterales</taxon>
        <taxon>Roseomonadaceae</taxon>
        <taxon>Rhodovarius</taxon>
    </lineage>
</organism>
<dbReference type="PROSITE" id="PS50931">
    <property type="entry name" value="HTH_LYSR"/>
    <property type="match status" value="1"/>
</dbReference>
<dbReference type="Proteomes" id="UP000282957">
    <property type="component" value="Unassembled WGS sequence"/>
</dbReference>